<organism evidence="2 3">
    <name type="scientific">Hufsiella ginkgonis</name>
    <dbReference type="NCBI Taxonomy" id="2695274"/>
    <lineage>
        <taxon>Bacteria</taxon>
        <taxon>Pseudomonadati</taxon>
        <taxon>Bacteroidota</taxon>
        <taxon>Sphingobacteriia</taxon>
        <taxon>Sphingobacteriales</taxon>
        <taxon>Sphingobacteriaceae</taxon>
        <taxon>Hufsiella</taxon>
    </lineage>
</organism>
<evidence type="ECO:0000259" key="1">
    <source>
        <dbReference type="Pfam" id="PF12867"/>
    </source>
</evidence>
<sequence length="162" mass="18666">MDQQELFVKMAVHAWNVQIGRAEKMFNAFSDDDFYREIAPGKNRIIYLYGHLIAIHDAIKDILVLGDRRHADMDDPYIKKPEDKSLTVPSLAEMKQYWAEVHAELAALFQALPAAEWFTRHKAMSDEDFVKDPSRNKLSVLMNRTSHVAYHLGQIVLVKPNS</sequence>
<keyword evidence="3" id="KW-1185">Reference proteome</keyword>
<name>A0A7K1XV37_9SPHI</name>
<feature type="domain" description="DinB-like" evidence="1">
    <location>
        <begin position="21"/>
        <end position="155"/>
    </location>
</feature>
<dbReference type="Pfam" id="PF12867">
    <property type="entry name" value="DinB_2"/>
    <property type="match status" value="1"/>
</dbReference>
<accession>A0A7K1XV37</accession>
<comment type="caution">
    <text evidence="2">The sequence shown here is derived from an EMBL/GenBank/DDBJ whole genome shotgun (WGS) entry which is preliminary data.</text>
</comment>
<evidence type="ECO:0000313" key="3">
    <source>
        <dbReference type="Proteomes" id="UP000451233"/>
    </source>
</evidence>
<proteinExistence type="predicted"/>
<reference evidence="2 3" key="1">
    <citation type="submission" date="2019-11" db="EMBL/GenBank/DDBJ databases">
        <title>Pedobacter sp. HMF7056 Genome sequencing and assembly.</title>
        <authorList>
            <person name="Kang H."/>
            <person name="Kim H."/>
            <person name="Joh K."/>
        </authorList>
    </citation>
    <scope>NUCLEOTIDE SEQUENCE [LARGE SCALE GENOMIC DNA]</scope>
    <source>
        <strain evidence="2 3">HMF7056</strain>
    </source>
</reference>
<dbReference type="Proteomes" id="UP000451233">
    <property type="component" value="Unassembled WGS sequence"/>
</dbReference>
<dbReference type="SUPFAM" id="SSF109854">
    <property type="entry name" value="DinB/YfiT-like putative metalloenzymes"/>
    <property type="match status" value="1"/>
</dbReference>
<dbReference type="InterPro" id="IPR034660">
    <property type="entry name" value="DinB/YfiT-like"/>
</dbReference>
<dbReference type="AlphaFoldDB" id="A0A7K1XV37"/>
<dbReference type="Gene3D" id="1.20.120.450">
    <property type="entry name" value="dinb family like domain"/>
    <property type="match status" value="1"/>
</dbReference>
<dbReference type="RefSeq" id="WP_160905789.1">
    <property type="nucleotide sequence ID" value="NZ_WVHS01000001.1"/>
</dbReference>
<dbReference type="EMBL" id="WVHS01000001">
    <property type="protein sequence ID" value="MXV14844.1"/>
    <property type="molecule type" value="Genomic_DNA"/>
</dbReference>
<protein>
    <submittedName>
        <fullName evidence="2">DinB family protein</fullName>
    </submittedName>
</protein>
<gene>
    <name evidence="2" type="ORF">GS398_06005</name>
</gene>
<dbReference type="InterPro" id="IPR024775">
    <property type="entry name" value="DinB-like"/>
</dbReference>
<evidence type="ECO:0000313" key="2">
    <source>
        <dbReference type="EMBL" id="MXV14844.1"/>
    </source>
</evidence>